<accession>A0A381VGI0</accession>
<gene>
    <name evidence="1" type="ORF">METZ01_LOCUS92310</name>
</gene>
<organism evidence="1">
    <name type="scientific">marine metagenome</name>
    <dbReference type="NCBI Taxonomy" id="408172"/>
    <lineage>
        <taxon>unclassified sequences</taxon>
        <taxon>metagenomes</taxon>
        <taxon>ecological metagenomes</taxon>
    </lineage>
</organism>
<evidence type="ECO:0000313" key="1">
    <source>
        <dbReference type="EMBL" id="SVA39456.1"/>
    </source>
</evidence>
<protein>
    <recommendedName>
        <fullName evidence="2">Outer membrane lipoprotein carrier protein LolA</fullName>
    </recommendedName>
</protein>
<name>A0A381VGI0_9ZZZZ</name>
<sequence>MKKNLLFIILVGQMGAQPGPYQQFLDYMNAKSGRIFEIEFYQEQFGKRFESNGTFFYLGKKHYTFDALDQRITFNNGEITTINKVEKQVIYDQTIPGEITIFDILTGTNESLQTGEPLLEKNGFRIPFTLLDWEMHGTIRTIPGSGKPKEIILKTGDDSEIWIKIISLDSIKGRDIATIDLTKYETIDLRE</sequence>
<reference evidence="1" key="1">
    <citation type="submission" date="2018-05" db="EMBL/GenBank/DDBJ databases">
        <authorList>
            <person name="Lanie J.A."/>
            <person name="Ng W.-L."/>
            <person name="Kazmierczak K.M."/>
            <person name="Andrzejewski T.M."/>
            <person name="Davidsen T.M."/>
            <person name="Wayne K.J."/>
            <person name="Tettelin H."/>
            <person name="Glass J.I."/>
            <person name="Rusch D."/>
            <person name="Podicherti R."/>
            <person name="Tsui H.-C.T."/>
            <person name="Winkler M.E."/>
        </authorList>
    </citation>
    <scope>NUCLEOTIDE SEQUENCE</scope>
</reference>
<evidence type="ECO:0008006" key="2">
    <source>
        <dbReference type="Google" id="ProtNLM"/>
    </source>
</evidence>
<dbReference type="EMBL" id="UINC01008777">
    <property type="protein sequence ID" value="SVA39456.1"/>
    <property type="molecule type" value="Genomic_DNA"/>
</dbReference>
<dbReference type="AlphaFoldDB" id="A0A381VGI0"/>
<proteinExistence type="predicted"/>